<keyword evidence="5 7" id="KW-0234">DNA repair</keyword>
<evidence type="ECO:0000313" key="9">
    <source>
        <dbReference type="EMBL" id="KRM93786.1"/>
    </source>
</evidence>
<dbReference type="InterPro" id="IPR042242">
    <property type="entry name" value="RecO_C"/>
</dbReference>
<keyword evidence="4 7" id="KW-0233">DNA recombination</keyword>
<dbReference type="PANTHER" id="PTHR33991">
    <property type="entry name" value="DNA REPAIR PROTEIN RECO"/>
    <property type="match status" value="1"/>
</dbReference>
<dbReference type="AlphaFoldDB" id="A0A0R2CR87"/>
<dbReference type="GO" id="GO:0006302">
    <property type="term" value="P:double-strand break repair"/>
    <property type="evidence" value="ECO:0007669"/>
    <property type="project" value="TreeGrafter"/>
</dbReference>
<dbReference type="InterPro" id="IPR003717">
    <property type="entry name" value="RecO"/>
</dbReference>
<evidence type="ECO:0000256" key="7">
    <source>
        <dbReference type="HAMAP-Rule" id="MF_00201"/>
    </source>
</evidence>
<evidence type="ECO:0000259" key="8">
    <source>
        <dbReference type="Pfam" id="PF11967"/>
    </source>
</evidence>
<accession>A0A0R2CR87</accession>
<dbReference type="RefSeq" id="WP_225425413.1">
    <property type="nucleotide sequence ID" value="NZ_AYZR01000008.1"/>
</dbReference>
<evidence type="ECO:0000256" key="3">
    <source>
        <dbReference type="ARBA" id="ARBA00022763"/>
    </source>
</evidence>
<comment type="function">
    <text evidence="7">Involved in DNA repair and RecF pathway recombination.</text>
</comment>
<dbReference type="InterPro" id="IPR037278">
    <property type="entry name" value="ARFGAP/RecO"/>
</dbReference>
<proteinExistence type="inferred from homology"/>
<keyword evidence="3 7" id="KW-0227">DNA damage</keyword>
<dbReference type="SUPFAM" id="SSF57863">
    <property type="entry name" value="ArfGap/RecO-like zinc finger"/>
    <property type="match status" value="1"/>
</dbReference>
<dbReference type="GO" id="GO:0043590">
    <property type="term" value="C:bacterial nucleoid"/>
    <property type="evidence" value="ECO:0007669"/>
    <property type="project" value="TreeGrafter"/>
</dbReference>
<comment type="caution">
    <text evidence="9">The sequence shown here is derived from an EMBL/GenBank/DDBJ whole genome shotgun (WGS) entry which is preliminary data.</text>
</comment>
<evidence type="ECO:0000256" key="6">
    <source>
        <dbReference type="ARBA" id="ARBA00033409"/>
    </source>
</evidence>
<evidence type="ECO:0000256" key="4">
    <source>
        <dbReference type="ARBA" id="ARBA00023172"/>
    </source>
</evidence>
<sequence>MNYKHQTTDFHAIMMYSRPYKERDLLVKYFTKEFGIKMFLMRGAKKPNFKMRAALLPFSDGWFSGSVSGNGLSYVNNIKEVHQYSNVNADIVLNAYVTYLVSLLDAAFAEGQVQPSWFARLQLAIKMIDSGADVEIITNIMEIQLLTEFGVAPNWRDCSVCHRTDLSFDFSEEYGGLLCQNHWSLDPYRLHLDQRTIYYLRLFSVVQLSQINTIDVNEQTKKAIRRTIDKIYENSVGIVPKSKHFLDQIDQLKF</sequence>
<dbReference type="Gene3D" id="1.20.1440.120">
    <property type="entry name" value="Recombination protein O, C-terminal domain"/>
    <property type="match status" value="1"/>
</dbReference>
<dbReference type="InterPro" id="IPR022572">
    <property type="entry name" value="DNA_rep/recomb_RecO_N"/>
</dbReference>
<dbReference type="STRING" id="1423802.FC56_GL000504"/>
<dbReference type="InterPro" id="IPR012340">
    <property type="entry name" value="NA-bd_OB-fold"/>
</dbReference>
<dbReference type="Pfam" id="PF02565">
    <property type="entry name" value="RecO_C"/>
    <property type="match status" value="1"/>
</dbReference>
<dbReference type="Pfam" id="PF11967">
    <property type="entry name" value="RecO_N"/>
    <property type="match status" value="1"/>
</dbReference>
<evidence type="ECO:0000256" key="5">
    <source>
        <dbReference type="ARBA" id="ARBA00023204"/>
    </source>
</evidence>
<dbReference type="Proteomes" id="UP000051256">
    <property type="component" value="Unassembled WGS sequence"/>
</dbReference>
<dbReference type="PATRIC" id="fig|1423802.4.peg.515"/>
<keyword evidence="10" id="KW-1185">Reference proteome</keyword>
<evidence type="ECO:0000256" key="1">
    <source>
        <dbReference type="ARBA" id="ARBA00007452"/>
    </source>
</evidence>
<dbReference type="HAMAP" id="MF_00201">
    <property type="entry name" value="RecO"/>
    <property type="match status" value="1"/>
</dbReference>
<dbReference type="PANTHER" id="PTHR33991:SF1">
    <property type="entry name" value="DNA REPAIR PROTEIN RECO"/>
    <property type="match status" value="1"/>
</dbReference>
<dbReference type="Gene3D" id="2.40.50.140">
    <property type="entry name" value="Nucleic acid-binding proteins"/>
    <property type="match status" value="1"/>
</dbReference>
<evidence type="ECO:0000256" key="2">
    <source>
        <dbReference type="ARBA" id="ARBA00021310"/>
    </source>
</evidence>
<gene>
    <name evidence="7" type="primary">recO</name>
    <name evidence="9" type="ORF">FC56_GL000504</name>
</gene>
<protein>
    <recommendedName>
        <fullName evidence="2 7">DNA repair protein RecO</fullName>
    </recommendedName>
    <alternativeName>
        <fullName evidence="6 7">Recombination protein O</fullName>
    </alternativeName>
</protein>
<dbReference type="EMBL" id="AYZR01000008">
    <property type="protein sequence ID" value="KRM93786.1"/>
    <property type="molecule type" value="Genomic_DNA"/>
</dbReference>
<dbReference type="GO" id="GO:0006310">
    <property type="term" value="P:DNA recombination"/>
    <property type="evidence" value="ECO:0007669"/>
    <property type="project" value="UniProtKB-UniRule"/>
</dbReference>
<comment type="similarity">
    <text evidence="1 7">Belongs to the RecO family.</text>
</comment>
<dbReference type="SUPFAM" id="SSF50249">
    <property type="entry name" value="Nucleic acid-binding proteins"/>
    <property type="match status" value="1"/>
</dbReference>
<organism evidence="9 10">
    <name type="scientific">Lentilactobacillus senioris DSM 24302 = JCM 17472</name>
    <dbReference type="NCBI Taxonomy" id="1423802"/>
    <lineage>
        <taxon>Bacteria</taxon>
        <taxon>Bacillati</taxon>
        <taxon>Bacillota</taxon>
        <taxon>Bacilli</taxon>
        <taxon>Lactobacillales</taxon>
        <taxon>Lactobacillaceae</taxon>
        <taxon>Lentilactobacillus</taxon>
    </lineage>
</organism>
<dbReference type="NCBIfam" id="TIGR00613">
    <property type="entry name" value="reco"/>
    <property type="match status" value="1"/>
</dbReference>
<name>A0A0R2CR87_9LACO</name>
<feature type="domain" description="DNA replication/recombination mediator RecO N-terminal" evidence="8">
    <location>
        <begin position="10"/>
        <end position="83"/>
    </location>
</feature>
<evidence type="ECO:0000313" key="10">
    <source>
        <dbReference type="Proteomes" id="UP000051256"/>
    </source>
</evidence>
<reference evidence="9 10" key="1">
    <citation type="journal article" date="2015" name="Genome Announc.">
        <title>Expanding the biotechnology potential of lactobacilli through comparative genomics of 213 strains and associated genera.</title>
        <authorList>
            <person name="Sun Z."/>
            <person name="Harris H.M."/>
            <person name="McCann A."/>
            <person name="Guo C."/>
            <person name="Argimon S."/>
            <person name="Zhang W."/>
            <person name="Yang X."/>
            <person name="Jeffery I.B."/>
            <person name="Cooney J.C."/>
            <person name="Kagawa T.F."/>
            <person name="Liu W."/>
            <person name="Song Y."/>
            <person name="Salvetti E."/>
            <person name="Wrobel A."/>
            <person name="Rasinkangas P."/>
            <person name="Parkhill J."/>
            <person name="Rea M.C."/>
            <person name="O'Sullivan O."/>
            <person name="Ritari J."/>
            <person name="Douillard F.P."/>
            <person name="Paul Ross R."/>
            <person name="Yang R."/>
            <person name="Briner A.E."/>
            <person name="Felis G.E."/>
            <person name="de Vos W.M."/>
            <person name="Barrangou R."/>
            <person name="Klaenhammer T.R."/>
            <person name="Caufield P.W."/>
            <person name="Cui Y."/>
            <person name="Zhang H."/>
            <person name="O'Toole P.W."/>
        </authorList>
    </citation>
    <scope>NUCLEOTIDE SEQUENCE [LARGE SCALE GENOMIC DNA]</scope>
    <source>
        <strain evidence="9 10">DSM 24302</strain>
    </source>
</reference>